<feature type="non-terminal residue" evidence="1">
    <location>
        <position position="1"/>
    </location>
</feature>
<reference evidence="1" key="1">
    <citation type="submission" date="2022-05" db="EMBL/GenBank/DDBJ databases">
        <title>Chromosome-level genome of Chaenocephalus aceratus.</title>
        <authorList>
            <person name="Park H."/>
        </authorList>
    </citation>
    <scope>NUCLEOTIDE SEQUENCE</scope>
    <source>
        <strain evidence="1">KU_202001</strain>
    </source>
</reference>
<sequence length="67" mass="7453">SPERDDDLHTLHHALAESSNKHRPTPAPRKFCNITHLISRAIICLIRLPTAACVISHTAFSPVYPTL</sequence>
<dbReference type="EMBL" id="CM043789">
    <property type="protein sequence ID" value="KAI4827808.1"/>
    <property type="molecule type" value="Genomic_DNA"/>
</dbReference>
<proteinExistence type="predicted"/>
<protein>
    <submittedName>
        <fullName evidence="1">Uncharacterized protein</fullName>
    </submittedName>
</protein>
<keyword evidence="2" id="KW-1185">Reference proteome</keyword>
<accession>A0ACB9XMF0</accession>
<dbReference type="Proteomes" id="UP001057452">
    <property type="component" value="Chromosome 5"/>
</dbReference>
<gene>
    <name evidence="1" type="ORF">KUCAC02_031177</name>
</gene>
<evidence type="ECO:0000313" key="1">
    <source>
        <dbReference type="EMBL" id="KAI4827808.1"/>
    </source>
</evidence>
<name>A0ACB9XMF0_CHAAC</name>
<feature type="non-terminal residue" evidence="1">
    <location>
        <position position="67"/>
    </location>
</feature>
<comment type="caution">
    <text evidence="1">The sequence shown here is derived from an EMBL/GenBank/DDBJ whole genome shotgun (WGS) entry which is preliminary data.</text>
</comment>
<evidence type="ECO:0000313" key="2">
    <source>
        <dbReference type="Proteomes" id="UP001057452"/>
    </source>
</evidence>
<organism evidence="1 2">
    <name type="scientific">Chaenocephalus aceratus</name>
    <name type="common">Blackfin icefish</name>
    <name type="synonym">Chaenichthys aceratus</name>
    <dbReference type="NCBI Taxonomy" id="36190"/>
    <lineage>
        <taxon>Eukaryota</taxon>
        <taxon>Metazoa</taxon>
        <taxon>Chordata</taxon>
        <taxon>Craniata</taxon>
        <taxon>Vertebrata</taxon>
        <taxon>Euteleostomi</taxon>
        <taxon>Actinopterygii</taxon>
        <taxon>Neopterygii</taxon>
        <taxon>Teleostei</taxon>
        <taxon>Neoteleostei</taxon>
        <taxon>Acanthomorphata</taxon>
        <taxon>Eupercaria</taxon>
        <taxon>Perciformes</taxon>
        <taxon>Notothenioidei</taxon>
        <taxon>Channichthyidae</taxon>
        <taxon>Chaenocephalus</taxon>
    </lineage>
</organism>